<name>A0A401XL47_9FLAO</name>
<evidence type="ECO:0008006" key="3">
    <source>
        <dbReference type="Google" id="ProtNLM"/>
    </source>
</evidence>
<dbReference type="Proteomes" id="UP000286715">
    <property type="component" value="Unassembled WGS sequence"/>
</dbReference>
<sequence>MKRKNELSLGEVLQLLKKKYGWGDKMMEVAAKNAWYRILGPVAQNHTINISYERQTLTIHLNSSVLREELWMYKEKLIKAINEEIGQEEIVVKNIVLL</sequence>
<comment type="caution">
    <text evidence="1">The sequence shown here is derived from an EMBL/GenBank/DDBJ whole genome shotgun (WGS) entry which is preliminary data.</text>
</comment>
<keyword evidence="2" id="KW-1185">Reference proteome</keyword>
<dbReference type="PANTHER" id="PTHR36456">
    <property type="entry name" value="UPF0232 PROTEIN SCO3875"/>
    <property type="match status" value="1"/>
</dbReference>
<dbReference type="InterPro" id="IPR007922">
    <property type="entry name" value="DciA-like"/>
</dbReference>
<gene>
    <name evidence="1" type="ORF">JCM31826_11960</name>
</gene>
<proteinExistence type="predicted"/>
<protein>
    <recommendedName>
        <fullName evidence="3">DUF721 domain-containing protein</fullName>
    </recommendedName>
</protein>
<dbReference type="PANTHER" id="PTHR36456:SF1">
    <property type="entry name" value="UPF0232 PROTEIN SCO3875"/>
    <property type="match status" value="1"/>
</dbReference>
<dbReference type="OrthoDB" id="9804942at2"/>
<evidence type="ECO:0000313" key="1">
    <source>
        <dbReference type="EMBL" id="GCD77714.1"/>
    </source>
</evidence>
<reference evidence="1 2" key="1">
    <citation type="submission" date="2018-11" db="EMBL/GenBank/DDBJ databases">
        <title>Schleiferia aggregans sp. nov., a moderately thermophilic heterotrophic bacterium isolated from microbial mats at a terrestrial hot spring.</title>
        <authorList>
            <person name="Iino T."/>
            <person name="Ohkuma M."/>
            <person name="Haruta S."/>
        </authorList>
    </citation>
    <scope>NUCLEOTIDE SEQUENCE [LARGE SCALE GENOMIC DNA]</scope>
    <source>
        <strain evidence="1 2">LA</strain>
    </source>
</reference>
<dbReference type="EMBL" id="BHZE01000010">
    <property type="protein sequence ID" value="GCD77714.1"/>
    <property type="molecule type" value="Genomic_DNA"/>
</dbReference>
<dbReference type="AlphaFoldDB" id="A0A401XL47"/>
<evidence type="ECO:0000313" key="2">
    <source>
        <dbReference type="Proteomes" id="UP000286715"/>
    </source>
</evidence>
<organism evidence="1 2">
    <name type="scientific">Thermaurantimonas aggregans</name>
    <dbReference type="NCBI Taxonomy" id="2173829"/>
    <lineage>
        <taxon>Bacteria</taxon>
        <taxon>Pseudomonadati</taxon>
        <taxon>Bacteroidota</taxon>
        <taxon>Flavobacteriia</taxon>
        <taxon>Flavobacteriales</taxon>
        <taxon>Schleiferiaceae</taxon>
        <taxon>Thermaurantimonas</taxon>
    </lineage>
</organism>
<dbReference type="Pfam" id="PF05258">
    <property type="entry name" value="DciA"/>
    <property type="match status" value="1"/>
</dbReference>
<accession>A0A401XL47</accession>
<dbReference type="RefSeq" id="WP_124397780.1">
    <property type="nucleotide sequence ID" value="NZ_BHZE01000010.1"/>
</dbReference>